<feature type="region of interest" description="Disordered" evidence="1">
    <location>
        <begin position="614"/>
        <end position="633"/>
    </location>
</feature>
<dbReference type="Proteomes" id="UP000245207">
    <property type="component" value="Unassembled WGS sequence"/>
</dbReference>
<feature type="region of interest" description="Disordered" evidence="1">
    <location>
        <begin position="555"/>
        <end position="607"/>
    </location>
</feature>
<dbReference type="PANTHER" id="PTHR31286">
    <property type="entry name" value="GLYCINE-RICH CELL WALL STRUCTURAL PROTEIN 1.8-LIKE"/>
    <property type="match status" value="1"/>
</dbReference>
<dbReference type="PANTHER" id="PTHR31286:SF180">
    <property type="entry name" value="OS10G0362600 PROTEIN"/>
    <property type="match status" value="1"/>
</dbReference>
<feature type="region of interest" description="Disordered" evidence="1">
    <location>
        <begin position="59"/>
        <end position="80"/>
    </location>
</feature>
<dbReference type="AlphaFoldDB" id="A0A2U1QJI4"/>
<feature type="compositionally biased region" description="Polar residues" evidence="1">
    <location>
        <begin position="815"/>
        <end position="825"/>
    </location>
</feature>
<evidence type="ECO:0000259" key="2">
    <source>
        <dbReference type="Pfam" id="PF14111"/>
    </source>
</evidence>
<accession>A0A2U1QJI4</accession>
<evidence type="ECO:0000313" key="4">
    <source>
        <dbReference type="Proteomes" id="UP000245207"/>
    </source>
</evidence>
<name>A0A2U1QJI4_ARTAN</name>
<feature type="compositionally biased region" description="Polar residues" evidence="1">
    <location>
        <begin position="555"/>
        <end position="589"/>
    </location>
</feature>
<protein>
    <recommendedName>
        <fullName evidence="2">DUF4283 domain-containing protein</fullName>
    </recommendedName>
</protein>
<dbReference type="EMBL" id="PKPP01000079">
    <property type="protein sequence ID" value="PWA98164.1"/>
    <property type="molecule type" value="Genomic_DNA"/>
</dbReference>
<dbReference type="STRING" id="35608.A0A2U1QJI4"/>
<dbReference type="InterPro" id="IPR025558">
    <property type="entry name" value="DUF4283"/>
</dbReference>
<comment type="caution">
    <text evidence="3">The sequence shown here is derived from an EMBL/GenBank/DDBJ whole genome shotgun (WGS) entry which is preliminary data.</text>
</comment>
<dbReference type="InterPro" id="IPR040256">
    <property type="entry name" value="At4g02000-like"/>
</dbReference>
<evidence type="ECO:0000256" key="1">
    <source>
        <dbReference type="SAM" id="MobiDB-lite"/>
    </source>
</evidence>
<dbReference type="Pfam" id="PF14111">
    <property type="entry name" value="DUF4283"/>
    <property type="match status" value="1"/>
</dbReference>
<feature type="region of interest" description="Disordered" evidence="1">
    <location>
        <begin position="771"/>
        <end position="825"/>
    </location>
</feature>
<feature type="domain" description="DUF4283" evidence="2">
    <location>
        <begin position="366"/>
        <end position="448"/>
    </location>
</feature>
<keyword evidence="4" id="KW-1185">Reference proteome</keyword>
<reference evidence="3 4" key="1">
    <citation type="journal article" date="2018" name="Mol. Plant">
        <title>The genome of Artemisia annua provides insight into the evolution of Asteraceae family and artemisinin biosynthesis.</title>
        <authorList>
            <person name="Shen Q."/>
            <person name="Zhang L."/>
            <person name="Liao Z."/>
            <person name="Wang S."/>
            <person name="Yan T."/>
            <person name="Shi P."/>
            <person name="Liu M."/>
            <person name="Fu X."/>
            <person name="Pan Q."/>
            <person name="Wang Y."/>
            <person name="Lv Z."/>
            <person name="Lu X."/>
            <person name="Zhang F."/>
            <person name="Jiang W."/>
            <person name="Ma Y."/>
            <person name="Chen M."/>
            <person name="Hao X."/>
            <person name="Li L."/>
            <person name="Tang Y."/>
            <person name="Lv G."/>
            <person name="Zhou Y."/>
            <person name="Sun X."/>
            <person name="Brodelius P.E."/>
            <person name="Rose J.K.C."/>
            <person name="Tang K."/>
        </authorList>
    </citation>
    <scope>NUCLEOTIDE SEQUENCE [LARGE SCALE GENOMIC DNA]</scope>
    <source>
        <strain evidence="4">cv. Huhao1</strain>
        <tissue evidence="3">Leaf</tissue>
    </source>
</reference>
<sequence length="825" mass="90720">MAIKPPHPLYNIDLQKQVTEFEDVLELDPEDDEPEISDPGNDVHDIVGMRSEDLHHKPILPNDEISLPKSGGRPKGVKNHSKSIKIKVQSPGSASAGAGSILKRLRKSKIVGKGRSCSASSPVEVSNGKHSNSCSIPVDEVLTKVLDKMAYDKSIALQMVFKEGVKDCDVESSRVVKGSSHSLINGNDGSFIKDPIEPVVADMDTHSNCLENKDGDVELFNTFVDPCLVSNDASKLNMADVEHVGVESIRKANKDGNGRDKEGNGFVFGSNKVNIAILKRPTVGSTSVQFGPSLFHKSSNVWSSKKTGINSLNGDGSINIESFAEKMQKGVEERELQMSFVPQYVSKLSDGTRRIGITVEDIKKGAEDCSLQLYGYFVGTSMDYRVANINIRRMWTVYDVADITKTNSGIFYLRFKSKKRMKAILESGPWMVNNVPLVLNVWEPGLCLEKVEPSTIPIWLWMISQLFWNFVTLLLAIGLLEVKYQWNPPPLCTHCKTFGHSTIACKVRPKSEEEIAASVLKDAIKVNGSSYLNNNVNVDNDGFVVVGKKKKPVVTQSNTRQSYSQSRNVASSFQNRGFQNSNRNGSGNFRQRFGRQAPNQQNRNGGHKLQGVVMKNKGVGGSSSNGNSLSSFKKPAMNRANESLVKKPPLASVYNQDIRPKVLVKGSASGSNTDKIIEEDVPISNSFHVLTDDVMNEENDVDELMEAGIYPSKEIRANWSLKQMEYFYNNCHKFSLDPVCEDGEDDVDSETEGIVADMKPEFDVNPVDAPVNVSAENQDVSNDGEDDVDSETEGVVADMKPEFDVNPVDAPVNVSAENQDVSNGI</sequence>
<proteinExistence type="predicted"/>
<feature type="compositionally biased region" description="Low complexity" evidence="1">
    <location>
        <begin position="624"/>
        <end position="633"/>
    </location>
</feature>
<organism evidence="3 4">
    <name type="scientific">Artemisia annua</name>
    <name type="common">Sweet wormwood</name>
    <dbReference type="NCBI Taxonomy" id="35608"/>
    <lineage>
        <taxon>Eukaryota</taxon>
        <taxon>Viridiplantae</taxon>
        <taxon>Streptophyta</taxon>
        <taxon>Embryophyta</taxon>
        <taxon>Tracheophyta</taxon>
        <taxon>Spermatophyta</taxon>
        <taxon>Magnoliopsida</taxon>
        <taxon>eudicotyledons</taxon>
        <taxon>Gunneridae</taxon>
        <taxon>Pentapetalae</taxon>
        <taxon>asterids</taxon>
        <taxon>campanulids</taxon>
        <taxon>Asterales</taxon>
        <taxon>Asteraceae</taxon>
        <taxon>Asteroideae</taxon>
        <taxon>Anthemideae</taxon>
        <taxon>Artemisiinae</taxon>
        <taxon>Artemisia</taxon>
    </lineage>
</organism>
<evidence type="ECO:0000313" key="3">
    <source>
        <dbReference type="EMBL" id="PWA98164.1"/>
    </source>
</evidence>
<gene>
    <name evidence="3" type="ORF">CTI12_AA022120</name>
</gene>
<feature type="compositionally biased region" description="Acidic residues" evidence="1">
    <location>
        <begin position="782"/>
        <end position="792"/>
    </location>
</feature>